<protein>
    <submittedName>
        <fullName evidence="1">Uncharacterized protein</fullName>
    </submittedName>
</protein>
<dbReference type="AlphaFoldDB" id="A0A078AKI0"/>
<evidence type="ECO:0000313" key="1">
    <source>
        <dbReference type="EMBL" id="CDW82724.1"/>
    </source>
</evidence>
<gene>
    <name evidence="1" type="primary">Contig14744.g15701</name>
    <name evidence="1" type="ORF">STYLEM_11758</name>
</gene>
<name>A0A078AKI0_STYLE</name>
<dbReference type="Proteomes" id="UP000039865">
    <property type="component" value="Unassembled WGS sequence"/>
</dbReference>
<evidence type="ECO:0000313" key="2">
    <source>
        <dbReference type="Proteomes" id="UP000039865"/>
    </source>
</evidence>
<dbReference type="InParanoid" id="A0A078AKI0"/>
<proteinExistence type="predicted"/>
<reference evidence="1 2" key="1">
    <citation type="submission" date="2014-06" db="EMBL/GenBank/DDBJ databases">
        <authorList>
            <person name="Swart Estienne"/>
        </authorList>
    </citation>
    <scope>NUCLEOTIDE SEQUENCE [LARGE SCALE GENOMIC DNA]</scope>
    <source>
        <strain evidence="1 2">130c</strain>
    </source>
</reference>
<organism evidence="1 2">
    <name type="scientific">Stylonychia lemnae</name>
    <name type="common">Ciliate</name>
    <dbReference type="NCBI Taxonomy" id="5949"/>
    <lineage>
        <taxon>Eukaryota</taxon>
        <taxon>Sar</taxon>
        <taxon>Alveolata</taxon>
        <taxon>Ciliophora</taxon>
        <taxon>Intramacronucleata</taxon>
        <taxon>Spirotrichea</taxon>
        <taxon>Stichotrichia</taxon>
        <taxon>Sporadotrichida</taxon>
        <taxon>Oxytrichidae</taxon>
        <taxon>Stylonychinae</taxon>
        <taxon>Stylonychia</taxon>
    </lineage>
</organism>
<keyword evidence="2" id="KW-1185">Reference proteome</keyword>
<accession>A0A078AKI0</accession>
<sequence>MIKTLCKHAYQIISKSNLILKQRPDRDRKSELLNSKKLDRKQILSKDKYVISKIIGSTSEYGNLSIISYETIVIRLNLMAVEFKYFVQNKKCSLQPMSELNFLMENKFGPNYKMNTQESYQGNQYIEIPEYNNLKFISVDMVKLNKNHNPLTKEDIGLRDKLYSTPPKAPKLRPQPFPVQINNKTPFILPESSYSFPETLHSQGQQNQFLENQFENISLSHSSLEILDPNYDTVKQQELSNFLQKPISTYLRQRYDSIDTNASLQEALDFPLSFNEEFDFNAFISNTNMCLESDQGVILNLNDPEGLNISEDQLRQKTEGKNY</sequence>
<dbReference type="EMBL" id="CCKQ01011186">
    <property type="protein sequence ID" value="CDW82724.1"/>
    <property type="molecule type" value="Genomic_DNA"/>
</dbReference>